<reference evidence="1" key="1">
    <citation type="submission" date="2022-10" db="EMBL/GenBank/DDBJ databases">
        <title>Complete Genome of Trichothecium roseum strain YXFP-22015, a Plant Pathogen Isolated from Citrus.</title>
        <authorList>
            <person name="Wang Y."/>
            <person name="Zhu L."/>
        </authorList>
    </citation>
    <scope>NUCLEOTIDE SEQUENCE</scope>
    <source>
        <strain evidence="1">YXFP-22015</strain>
    </source>
</reference>
<gene>
    <name evidence="1" type="ORF">N3K66_000626</name>
</gene>
<sequence>MADGIGRTPLAETTNRVNPHRHANHDPGYAQKPHNVPQHTTSAQAMAAYTQSNATAIASNAAVSAVLRCQQDEEDYKRQSRVSDGSTSSGKSKRNYKSKIGPWILGPTLGQGSSAHVRKVKHDVTNQLAAVKIVNRRMAYLVQDSSLAALAKWERSLPNNGKGEVRVPMAIEREVAILKLIEHPHIMKLYDIWENRSKIYLILEYIDQGDLFTFINIRGPLPEQDTLYFFRQIISAITYCHSFNICHRDLKPENILITSDLKIKIADFGMAALHQTDTHQLATACGSPHYAAPELLKNMQYRGDKADIWSMGVILYAMLSAKLPFDDRDMRVLIAKTKEGYYEMPRSFSPEAKDLIKRMLQTNPDHRISLKEIWRHPLFTKYNYLDNFGLNHGLPADTRKGFQYAPVLRQDIDPQLLRQLRSMWHMFSEQDLAAKLTCDEPNDQKAFYWLLHNYREKQLEDFKPELTHSRSDYHHLKPGSWKKRISTCEFAQPRASGHGRSVSRFTVISHATETEVGSIQSYDPYKDSRILRPCGSDITHAKITVHRDGHSRSNSHASQSTRHRSASNPRRGRVNHSATSNTARPTSSRGSLTSLKSTRVATPRARGPGLRQQRGVDFSHVRKQSNLGRPRKGSCKTNSVSSVKDIVHSRTAENRSLSPELPLDQVGHGLRAKGAPTLAIKTEDPTEIFTEELRHFSSNIAKDCDEAFKSSLPEDESFAASLADGDHNPRESPFAFSVDGSQELTPATDVSVKPWDRPLPPLPHDRTLVNPSEIANAEYVREIAPKIQHVARSVPVVTSKQADRRVVSLPVQMSNNNHSSKRTTTLPPINENKAVDVTANDKTRTVSAPPHTPKRKNSGTPAGVEYLTRVENSIRVVHSPTGVNPVDIPKPLNVRKASGSSGVAHQIHRHLAYGAIEEDEDAQRTSSQDSDGVVRRKKSAWFKRASKAGTESSAAPTWISQDQTTLVNSEIAGPPSEAASSEPARKKKPLSFPFWKSNKSRDMKIMIADGPDEASEIKKGVSKSSKTRFARKCASVNSNVRNIEVKQSWLARLLRVKPATDYVCMTLSRRRARQEVTILFREWRKYGISGIQVDKKRNIIFARVGAKNYLNMKQVEFAAEIMTVIEHGRTQPLSIIRFTQERGAASSFHQVVGTIKTVFGSRNLLVADEDKQKMMIKTLNS</sequence>
<evidence type="ECO:0000313" key="2">
    <source>
        <dbReference type="Proteomes" id="UP001163324"/>
    </source>
</evidence>
<proteinExistence type="predicted"/>
<accession>A0ACC0VCI5</accession>
<name>A0ACC0VCI5_9HYPO</name>
<keyword evidence="2" id="KW-1185">Reference proteome</keyword>
<comment type="caution">
    <text evidence="1">The sequence shown here is derived from an EMBL/GenBank/DDBJ whole genome shotgun (WGS) entry which is preliminary data.</text>
</comment>
<dbReference type="EMBL" id="CM047940">
    <property type="protein sequence ID" value="KAI9904097.1"/>
    <property type="molecule type" value="Genomic_DNA"/>
</dbReference>
<protein>
    <submittedName>
        <fullName evidence="1">Uncharacterized protein</fullName>
    </submittedName>
</protein>
<evidence type="ECO:0000313" key="1">
    <source>
        <dbReference type="EMBL" id="KAI9904097.1"/>
    </source>
</evidence>
<dbReference type="Proteomes" id="UP001163324">
    <property type="component" value="Chromosome 1"/>
</dbReference>
<organism evidence="1 2">
    <name type="scientific">Trichothecium roseum</name>
    <dbReference type="NCBI Taxonomy" id="47278"/>
    <lineage>
        <taxon>Eukaryota</taxon>
        <taxon>Fungi</taxon>
        <taxon>Dikarya</taxon>
        <taxon>Ascomycota</taxon>
        <taxon>Pezizomycotina</taxon>
        <taxon>Sordariomycetes</taxon>
        <taxon>Hypocreomycetidae</taxon>
        <taxon>Hypocreales</taxon>
        <taxon>Hypocreales incertae sedis</taxon>
        <taxon>Trichothecium</taxon>
    </lineage>
</organism>